<evidence type="ECO:0000313" key="15">
    <source>
        <dbReference type="Proteomes" id="UP000554482"/>
    </source>
</evidence>
<evidence type="ECO:0000256" key="7">
    <source>
        <dbReference type="ARBA" id="ARBA00022801"/>
    </source>
</evidence>
<comment type="subcellular location">
    <subcellularLocation>
        <location evidence="2">Nucleus</location>
    </subcellularLocation>
</comment>
<gene>
    <name evidence="14" type="ORF">FRX31_030542</name>
</gene>
<keyword evidence="11" id="KW-0539">Nucleus</keyword>
<evidence type="ECO:0000256" key="9">
    <source>
        <dbReference type="ARBA" id="ARBA00023172"/>
    </source>
</evidence>
<dbReference type="GO" id="GO:0016787">
    <property type="term" value="F:hydrolase activity"/>
    <property type="evidence" value="ECO:0007669"/>
    <property type="project" value="UniProtKB-KW"/>
</dbReference>
<evidence type="ECO:0000256" key="5">
    <source>
        <dbReference type="ARBA" id="ARBA00022759"/>
    </source>
</evidence>
<keyword evidence="3" id="KW-0540">Nuclease</keyword>
<dbReference type="GO" id="GO:0006310">
    <property type="term" value="P:DNA recombination"/>
    <property type="evidence" value="ECO:0007669"/>
    <property type="project" value="UniProtKB-KW"/>
</dbReference>
<accession>A0A7J6V572</accession>
<comment type="cofactor">
    <cofactor evidence="1">
        <name>Mg(2+)</name>
        <dbReference type="ChEBI" id="CHEBI:18420"/>
    </cofactor>
</comment>
<evidence type="ECO:0000256" key="3">
    <source>
        <dbReference type="ARBA" id="ARBA00022722"/>
    </source>
</evidence>
<feature type="region of interest" description="Disordered" evidence="13">
    <location>
        <begin position="82"/>
        <end position="112"/>
    </location>
</feature>
<evidence type="ECO:0000256" key="12">
    <source>
        <dbReference type="ARBA" id="ARBA00023254"/>
    </source>
</evidence>
<keyword evidence="9" id="KW-0233">DNA recombination</keyword>
<dbReference type="InterPro" id="IPR033310">
    <property type="entry name" value="Mms4/EME1/EME2"/>
</dbReference>
<dbReference type="GO" id="GO:0005634">
    <property type="term" value="C:nucleus"/>
    <property type="evidence" value="ECO:0007669"/>
    <property type="project" value="UniProtKB-SubCell"/>
</dbReference>
<dbReference type="GO" id="GO:0051321">
    <property type="term" value="P:meiotic cell cycle"/>
    <property type="evidence" value="ECO:0007669"/>
    <property type="project" value="UniProtKB-KW"/>
</dbReference>
<dbReference type="GO" id="GO:0048476">
    <property type="term" value="C:Holliday junction resolvase complex"/>
    <property type="evidence" value="ECO:0007669"/>
    <property type="project" value="InterPro"/>
</dbReference>
<evidence type="ECO:0000256" key="6">
    <source>
        <dbReference type="ARBA" id="ARBA00022763"/>
    </source>
</evidence>
<keyword evidence="7" id="KW-0378">Hydrolase</keyword>
<keyword evidence="4" id="KW-0479">Metal-binding</keyword>
<evidence type="ECO:0000256" key="8">
    <source>
        <dbReference type="ARBA" id="ARBA00022842"/>
    </source>
</evidence>
<evidence type="ECO:0000256" key="13">
    <source>
        <dbReference type="SAM" id="MobiDB-lite"/>
    </source>
</evidence>
<organism evidence="14 15">
    <name type="scientific">Thalictrum thalictroides</name>
    <name type="common">Rue-anemone</name>
    <name type="synonym">Anemone thalictroides</name>
    <dbReference type="NCBI Taxonomy" id="46969"/>
    <lineage>
        <taxon>Eukaryota</taxon>
        <taxon>Viridiplantae</taxon>
        <taxon>Streptophyta</taxon>
        <taxon>Embryophyta</taxon>
        <taxon>Tracheophyta</taxon>
        <taxon>Spermatophyta</taxon>
        <taxon>Magnoliopsida</taxon>
        <taxon>Ranunculales</taxon>
        <taxon>Ranunculaceae</taxon>
        <taxon>Thalictroideae</taxon>
        <taxon>Thalictrum</taxon>
    </lineage>
</organism>
<keyword evidence="12" id="KW-0469">Meiosis</keyword>
<dbReference type="GO" id="GO:0006281">
    <property type="term" value="P:DNA repair"/>
    <property type="evidence" value="ECO:0007669"/>
    <property type="project" value="UniProtKB-KW"/>
</dbReference>
<proteinExistence type="predicted"/>
<dbReference type="AlphaFoldDB" id="A0A7J6V572"/>
<evidence type="ECO:0000256" key="4">
    <source>
        <dbReference type="ARBA" id="ARBA00022723"/>
    </source>
</evidence>
<feature type="non-terminal residue" evidence="14">
    <location>
        <position position="1"/>
    </location>
</feature>
<dbReference type="GO" id="GO:0046872">
    <property type="term" value="F:metal ion binding"/>
    <property type="evidence" value="ECO:0007669"/>
    <property type="project" value="UniProtKB-KW"/>
</dbReference>
<evidence type="ECO:0000256" key="1">
    <source>
        <dbReference type="ARBA" id="ARBA00001946"/>
    </source>
</evidence>
<evidence type="ECO:0000256" key="2">
    <source>
        <dbReference type="ARBA" id="ARBA00004123"/>
    </source>
</evidence>
<keyword evidence="10" id="KW-0234">DNA repair</keyword>
<protein>
    <submittedName>
        <fullName evidence="14">Crossover junction endonuclease eme1b</fullName>
    </submittedName>
</protein>
<dbReference type="OrthoDB" id="343092at2759"/>
<keyword evidence="5 14" id="KW-0255">Endonuclease</keyword>
<dbReference type="PANTHER" id="PTHR21077:SF5">
    <property type="entry name" value="CROSSOVER JUNCTION ENDONUCLEASE MMS4"/>
    <property type="match status" value="1"/>
</dbReference>
<evidence type="ECO:0000256" key="11">
    <source>
        <dbReference type="ARBA" id="ARBA00023242"/>
    </source>
</evidence>
<dbReference type="PANTHER" id="PTHR21077">
    <property type="entry name" value="EME1 PROTEIN"/>
    <property type="match status" value="1"/>
</dbReference>
<keyword evidence="8" id="KW-0460">Magnesium</keyword>
<keyword evidence="6" id="KW-0227">DNA damage</keyword>
<evidence type="ECO:0000313" key="14">
    <source>
        <dbReference type="EMBL" id="KAF5179871.1"/>
    </source>
</evidence>
<evidence type="ECO:0000256" key="10">
    <source>
        <dbReference type="ARBA" id="ARBA00023204"/>
    </source>
</evidence>
<reference evidence="14 15" key="1">
    <citation type="submission" date="2020-06" db="EMBL/GenBank/DDBJ databases">
        <title>Transcriptomic and genomic resources for Thalictrum thalictroides and T. hernandezii: Facilitating candidate gene discovery in an emerging model plant lineage.</title>
        <authorList>
            <person name="Arias T."/>
            <person name="Riano-Pachon D.M."/>
            <person name="Di Stilio V.S."/>
        </authorList>
    </citation>
    <scope>NUCLEOTIDE SEQUENCE [LARGE SCALE GENOMIC DNA]</scope>
    <source>
        <strain evidence="15">cv. WT478/WT964</strain>
        <tissue evidence="14">Leaves</tissue>
    </source>
</reference>
<dbReference type="Proteomes" id="UP000554482">
    <property type="component" value="Unassembled WGS sequence"/>
</dbReference>
<name>A0A7J6V572_THATH</name>
<dbReference type="EMBL" id="JABWDY010038204">
    <property type="protein sequence ID" value="KAF5179871.1"/>
    <property type="molecule type" value="Genomic_DNA"/>
</dbReference>
<sequence length="261" mass="29609">MDLSCELAGRVRSSWGICSLSESCEEATELCFEHLWLDVGNLLQRIVMGREGSVFVQTNNEEQNVATERVGNSIEQKYKLVDEEKSNHRDGTKSKKRKTKEEKAHLAEEKKLKREQEKLQKEALKAEAAEAKKLQKEQQMWEKGKFALKSIVAEIDAKVVELGSIGGHLLSMFADKGLSFRITSNPIERSILWTMSVPEQFAELSSSGIEIPYVLLVYEAEEFCNLLSNDSFIGHVLGVQSRYSSYTICYITNKLMAYINK</sequence>
<comment type="caution">
    <text evidence="14">The sequence shown here is derived from an EMBL/GenBank/DDBJ whole genome shotgun (WGS) entry which is preliminary data.</text>
</comment>
<keyword evidence="15" id="KW-1185">Reference proteome</keyword>
<dbReference type="Gene3D" id="3.40.50.10130">
    <property type="match status" value="1"/>
</dbReference>
<dbReference type="GO" id="GO:0004519">
    <property type="term" value="F:endonuclease activity"/>
    <property type="evidence" value="ECO:0007669"/>
    <property type="project" value="UniProtKB-KW"/>
</dbReference>